<dbReference type="Proteomes" id="UP000037035">
    <property type="component" value="Unassembled WGS sequence"/>
</dbReference>
<dbReference type="EMBL" id="LAVV01007639">
    <property type="protein sequence ID" value="KNZ55271.1"/>
    <property type="molecule type" value="Genomic_DNA"/>
</dbReference>
<dbReference type="AlphaFoldDB" id="A0A0L6V3D7"/>
<comment type="caution">
    <text evidence="2">The sequence shown here is derived from an EMBL/GenBank/DDBJ whole genome shotgun (WGS) entry which is preliminary data.</text>
</comment>
<feature type="non-terminal residue" evidence="2">
    <location>
        <position position="138"/>
    </location>
</feature>
<dbReference type="VEuPathDB" id="FungiDB:VP01_2723g1"/>
<organism evidence="2 3">
    <name type="scientific">Puccinia sorghi</name>
    <dbReference type="NCBI Taxonomy" id="27349"/>
    <lineage>
        <taxon>Eukaryota</taxon>
        <taxon>Fungi</taxon>
        <taxon>Dikarya</taxon>
        <taxon>Basidiomycota</taxon>
        <taxon>Pucciniomycotina</taxon>
        <taxon>Pucciniomycetes</taxon>
        <taxon>Pucciniales</taxon>
        <taxon>Pucciniaceae</taxon>
        <taxon>Puccinia</taxon>
    </lineage>
</organism>
<feature type="region of interest" description="Disordered" evidence="1">
    <location>
        <begin position="91"/>
        <end position="110"/>
    </location>
</feature>
<protein>
    <submittedName>
        <fullName evidence="2">Uncharacterized protein</fullName>
    </submittedName>
</protein>
<gene>
    <name evidence="2" type="ORF">VP01_2723g1</name>
</gene>
<proteinExistence type="predicted"/>
<name>A0A0L6V3D7_9BASI</name>
<evidence type="ECO:0000256" key="1">
    <source>
        <dbReference type="SAM" id="MobiDB-lite"/>
    </source>
</evidence>
<feature type="compositionally biased region" description="Polar residues" evidence="1">
    <location>
        <begin position="1"/>
        <end position="10"/>
    </location>
</feature>
<keyword evidence="3" id="KW-1185">Reference proteome</keyword>
<sequence length="138" mass="15133">MVNTRHSNPVLTGPLPPASHPKRPKQTKQYKELVALPPLPPSPEPTIQTPRTLILRPAVQFPPIPSPFLNKKSYQFSKSLTSYFDVTAQFSSQTKPASSPTSDIKPFTPMLSASAPTAEFNAKGKFLSKPSKYKSAVE</sequence>
<feature type="compositionally biased region" description="Polar residues" evidence="1">
    <location>
        <begin position="91"/>
        <end position="102"/>
    </location>
</feature>
<reference evidence="2 3" key="1">
    <citation type="submission" date="2015-08" db="EMBL/GenBank/DDBJ databases">
        <title>Next Generation Sequencing and Analysis of the Genome of Puccinia sorghi L Schw, the Causal Agent of Maize Common Rust.</title>
        <authorList>
            <person name="Rochi L."/>
            <person name="Burguener G."/>
            <person name="Darino M."/>
            <person name="Turjanski A."/>
            <person name="Kreff E."/>
            <person name="Dieguez M.J."/>
            <person name="Sacco F."/>
        </authorList>
    </citation>
    <scope>NUCLEOTIDE SEQUENCE [LARGE SCALE GENOMIC DNA]</scope>
    <source>
        <strain evidence="2 3">RO10H11247</strain>
    </source>
</reference>
<accession>A0A0L6V3D7</accession>
<evidence type="ECO:0000313" key="3">
    <source>
        <dbReference type="Proteomes" id="UP000037035"/>
    </source>
</evidence>
<feature type="region of interest" description="Disordered" evidence="1">
    <location>
        <begin position="1"/>
        <end position="28"/>
    </location>
</feature>
<evidence type="ECO:0000313" key="2">
    <source>
        <dbReference type="EMBL" id="KNZ55271.1"/>
    </source>
</evidence>